<dbReference type="FunFam" id="1.10.10.10:FF:000070">
    <property type="entry name" value="26S proteasome non-ATPase regulatory subunit 12"/>
    <property type="match status" value="1"/>
</dbReference>
<comment type="caution">
    <text evidence="4">The sequence shown here is derived from an EMBL/GenBank/DDBJ whole genome shotgun (WGS) entry which is preliminary data.</text>
</comment>
<dbReference type="EMBL" id="JANBTW010000035">
    <property type="protein sequence ID" value="KAJ2677090.1"/>
    <property type="molecule type" value="Genomic_DNA"/>
</dbReference>
<dbReference type="Pfam" id="PF18098">
    <property type="entry name" value="RPN5_C"/>
    <property type="match status" value="1"/>
</dbReference>
<dbReference type="Proteomes" id="UP001151518">
    <property type="component" value="Unassembled WGS sequence"/>
</dbReference>
<dbReference type="InterPro" id="IPR040896">
    <property type="entry name" value="RPN5_C"/>
</dbReference>
<dbReference type="GO" id="GO:0008541">
    <property type="term" value="C:proteasome regulatory particle, lid subcomplex"/>
    <property type="evidence" value="ECO:0007669"/>
    <property type="project" value="TreeGrafter"/>
</dbReference>
<organism evidence="4 5">
    <name type="scientific">Coemansia spiralis</name>
    <dbReference type="NCBI Taxonomy" id="417178"/>
    <lineage>
        <taxon>Eukaryota</taxon>
        <taxon>Fungi</taxon>
        <taxon>Fungi incertae sedis</taxon>
        <taxon>Zoopagomycota</taxon>
        <taxon>Kickxellomycotina</taxon>
        <taxon>Kickxellomycetes</taxon>
        <taxon>Kickxellales</taxon>
        <taxon>Kickxellaceae</taxon>
        <taxon>Coemansia</taxon>
    </lineage>
</organism>
<sequence>MDVDYNANEPKMEKDYSDSVKELLPEVDQLVSTGQLRPALERLHTLEKKTRGAADLWSTSQLLVRMVELCGDSGEWVMLEQEVAAMAKKHGQLKQAIAKMVQKAMEYVDKTPDEQTTIELIESLRTVTEGKIHVEVERARLTRKRVEIYEKHDQIKEACDTLQEIQVETYGSMDRREKTDFILEQMRLCLAKRDYVRMAIISHKINPKYFEREETEDLKLRFYELMIQYDLHEENYLEVCRHYKQVYETKCIKEDANRWPNVLYNMVLYLVLSPYDNEQSDMLHRIKLDHNLEKLELCSQLVKSFTTVELTRWPAVEAVYGSEFRQTDVFSEKTEDGNKRWLTLRDRVIEHNIRVIAKYYTRATISRLTELLDLSADEVEAFISKAVVAATIYARIDRPAGTVSFAKPRDGEEQLNVWASDVSKLLGLVEKTTHLIAKEEIVNKIARTI</sequence>
<dbReference type="PROSITE" id="PS50250">
    <property type="entry name" value="PCI"/>
    <property type="match status" value="1"/>
</dbReference>
<protein>
    <submittedName>
        <fullName evidence="4">Proteasome regulatory particle subunit</fullName>
    </submittedName>
</protein>
<dbReference type="Gene3D" id="1.10.10.10">
    <property type="entry name" value="Winged helix-like DNA-binding domain superfamily/Winged helix DNA-binding domain"/>
    <property type="match status" value="1"/>
</dbReference>
<dbReference type="OrthoDB" id="268763at2759"/>
<comment type="similarity">
    <text evidence="1">Belongs to the proteasome subunit p55 family.</text>
</comment>
<reference evidence="4" key="1">
    <citation type="submission" date="2022-07" db="EMBL/GenBank/DDBJ databases">
        <title>Phylogenomic reconstructions and comparative analyses of Kickxellomycotina fungi.</title>
        <authorList>
            <person name="Reynolds N.K."/>
            <person name="Stajich J.E."/>
            <person name="Barry K."/>
            <person name="Grigoriev I.V."/>
            <person name="Crous P."/>
            <person name="Smith M.E."/>
        </authorList>
    </citation>
    <scope>NUCLEOTIDE SEQUENCE</scope>
    <source>
        <strain evidence="4">NRRL 3115</strain>
    </source>
</reference>
<dbReference type="InterPro" id="IPR036388">
    <property type="entry name" value="WH-like_DNA-bd_sf"/>
</dbReference>
<proteinExistence type="inferred from homology"/>
<keyword evidence="2 4" id="KW-0647">Proteasome</keyword>
<dbReference type="PANTHER" id="PTHR10855">
    <property type="entry name" value="26S PROTEASOME NON-ATPASE REGULATORY SUBUNIT 12/COP9 SIGNALOSOME COMPLEX SUBUNIT 4"/>
    <property type="match status" value="1"/>
</dbReference>
<dbReference type="InterPro" id="IPR036390">
    <property type="entry name" value="WH_DNA-bd_sf"/>
</dbReference>
<dbReference type="SMART" id="SM00088">
    <property type="entry name" value="PINT"/>
    <property type="match status" value="1"/>
</dbReference>
<evidence type="ECO:0000259" key="3">
    <source>
        <dbReference type="PROSITE" id="PS50250"/>
    </source>
</evidence>
<feature type="domain" description="PCI" evidence="3">
    <location>
        <begin position="235"/>
        <end position="410"/>
    </location>
</feature>
<dbReference type="GO" id="GO:0005737">
    <property type="term" value="C:cytoplasm"/>
    <property type="evidence" value="ECO:0007669"/>
    <property type="project" value="TreeGrafter"/>
</dbReference>
<evidence type="ECO:0000256" key="2">
    <source>
        <dbReference type="ARBA" id="ARBA00022942"/>
    </source>
</evidence>
<dbReference type="InterPro" id="IPR054559">
    <property type="entry name" value="PSMD12-CSN4-like_N"/>
</dbReference>
<evidence type="ECO:0000256" key="1">
    <source>
        <dbReference type="ARBA" id="ARBA00006397"/>
    </source>
</evidence>
<gene>
    <name evidence="4" type="primary">RPN5</name>
    <name evidence="4" type="ORF">GGI25_003310</name>
</gene>
<dbReference type="Pfam" id="PF22241">
    <property type="entry name" value="PSMD12-CSN4_N"/>
    <property type="match status" value="1"/>
</dbReference>
<name>A0A9W8G686_9FUNG</name>
<dbReference type="AlphaFoldDB" id="A0A9W8G686"/>
<accession>A0A9W8G686</accession>
<dbReference type="InterPro" id="IPR000717">
    <property type="entry name" value="PCI_dom"/>
</dbReference>
<evidence type="ECO:0000313" key="4">
    <source>
        <dbReference type="EMBL" id="KAJ2677090.1"/>
    </source>
</evidence>
<evidence type="ECO:0000313" key="5">
    <source>
        <dbReference type="Proteomes" id="UP001151518"/>
    </source>
</evidence>
<dbReference type="PANTHER" id="PTHR10855:SF1">
    <property type="entry name" value="26S PROTEASOME NON-ATPASE REGULATORY SUBUNIT 12"/>
    <property type="match status" value="1"/>
</dbReference>
<dbReference type="InterPro" id="IPR040134">
    <property type="entry name" value="PSMD12/CSN4"/>
</dbReference>
<dbReference type="Pfam" id="PF01399">
    <property type="entry name" value="PCI"/>
    <property type="match status" value="1"/>
</dbReference>
<dbReference type="GO" id="GO:0005634">
    <property type="term" value="C:nucleus"/>
    <property type="evidence" value="ECO:0007669"/>
    <property type="project" value="UniProtKB-ARBA"/>
</dbReference>
<dbReference type="SUPFAM" id="SSF46785">
    <property type="entry name" value="Winged helix' DNA-binding domain"/>
    <property type="match status" value="1"/>
</dbReference>